<feature type="transmembrane region" description="Helical" evidence="15">
    <location>
        <begin position="343"/>
        <end position="365"/>
    </location>
</feature>
<accession>A0AAU9B806</accession>
<keyword evidence="7 15" id="KW-0812">Transmembrane</keyword>
<feature type="transmembrane region" description="Helical" evidence="15">
    <location>
        <begin position="507"/>
        <end position="526"/>
    </location>
</feature>
<dbReference type="Pfam" id="PF03706">
    <property type="entry name" value="LPG_synthase_TM"/>
    <property type="match status" value="1"/>
</dbReference>
<evidence type="ECO:0000256" key="5">
    <source>
        <dbReference type="ARBA" id="ARBA00022475"/>
    </source>
</evidence>
<feature type="transmembrane region" description="Helical" evidence="15">
    <location>
        <begin position="98"/>
        <end position="119"/>
    </location>
</feature>
<keyword evidence="11" id="KW-0046">Antibiotic resistance</keyword>
<feature type="transmembrane region" description="Helical" evidence="15">
    <location>
        <begin position="282"/>
        <end position="299"/>
    </location>
</feature>
<protein>
    <recommendedName>
        <fullName evidence="4">Phosphatidylglycerol lysyltransferase</fullName>
        <ecNumber evidence="3">2.3.2.3</ecNumber>
    </recommendedName>
    <alternativeName>
        <fullName evidence="12">Lysylphosphatidylglycerol synthase</fullName>
    </alternativeName>
</protein>
<keyword evidence="8 15" id="KW-1133">Transmembrane helix</keyword>
<evidence type="ECO:0000256" key="6">
    <source>
        <dbReference type="ARBA" id="ARBA00022679"/>
    </source>
</evidence>
<comment type="catalytic activity">
    <reaction evidence="13">
        <text>L-lysyl-tRNA(Lys) + a 1,2-diacyl-sn-glycero-3-phospho-(1'-sn-glycerol) = a 1,2-diacyl-sn-glycero-3-phospho-1'-(3'-O-L-lysyl)-sn-glycerol + tRNA(Lys)</text>
        <dbReference type="Rhea" id="RHEA:10668"/>
        <dbReference type="Rhea" id="RHEA-COMP:9696"/>
        <dbReference type="Rhea" id="RHEA-COMP:9697"/>
        <dbReference type="ChEBI" id="CHEBI:64716"/>
        <dbReference type="ChEBI" id="CHEBI:75792"/>
        <dbReference type="ChEBI" id="CHEBI:78442"/>
        <dbReference type="ChEBI" id="CHEBI:78529"/>
        <dbReference type="EC" id="2.3.2.3"/>
    </reaction>
</comment>
<keyword evidence="6" id="KW-0808">Transferase</keyword>
<feature type="transmembrane region" description="Helical" evidence="15">
    <location>
        <begin position="252"/>
        <end position="275"/>
    </location>
</feature>
<dbReference type="GO" id="GO:0006629">
    <property type="term" value="P:lipid metabolic process"/>
    <property type="evidence" value="ECO:0007669"/>
    <property type="project" value="UniProtKB-KW"/>
</dbReference>
<name>A0AAU9B806_LYSEN</name>
<evidence type="ECO:0000256" key="2">
    <source>
        <dbReference type="ARBA" id="ARBA00008627"/>
    </source>
</evidence>
<dbReference type="Proteomes" id="UP000218824">
    <property type="component" value="Chromosome"/>
</dbReference>
<feature type="domain" description="Phosphatidylglycerol lysyltransferase C-terminal" evidence="16">
    <location>
        <begin position="550"/>
        <end position="837"/>
    </location>
</feature>
<keyword evidence="9" id="KW-0443">Lipid metabolism</keyword>
<evidence type="ECO:0000313" key="18">
    <source>
        <dbReference type="Proteomes" id="UP000218824"/>
    </source>
</evidence>
<evidence type="ECO:0000256" key="14">
    <source>
        <dbReference type="SAM" id="MobiDB-lite"/>
    </source>
</evidence>
<dbReference type="GO" id="GO:0050071">
    <property type="term" value="F:phosphatidylglycerol lysyltransferase activity"/>
    <property type="evidence" value="ECO:0007669"/>
    <property type="project" value="UniProtKB-EC"/>
</dbReference>
<dbReference type="NCBIfam" id="NF033480">
    <property type="entry name" value="bifunc_MprF"/>
    <property type="match status" value="1"/>
</dbReference>
<dbReference type="AlphaFoldDB" id="A0AAU9B806"/>
<dbReference type="KEGG" id="lem:LEN_4169"/>
<keyword evidence="5" id="KW-1003">Cell membrane</keyword>
<dbReference type="EMBL" id="AP014940">
    <property type="protein sequence ID" value="BAV99656.1"/>
    <property type="molecule type" value="Genomic_DNA"/>
</dbReference>
<dbReference type="InterPro" id="IPR024320">
    <property type="entry name" value="LPG_synthase_C"/>
</dbReference>
<evidence type="ECO:0000256" key="7">
    <source>
        <dbReference type="ARBA" id="ARBA00022692"/>
    </source>
</evidence>
<sequence>MSSPANAPAPAVPAAANNNWRRALSMLASLAILALALHALAGEFSGHGVRAIKEAFRAIDSVRIALAFLLGLASYACLVGFDAIGLRRNAAKVKPVRLILTAFLANAVGHTLGFAALTGGAVRLRGYGAAGLSLADIGQVVLMSTLGFVFGAWVLLACALMFEPAPAALLLPLSEDAIRFAGGAVAIAFLGLLMLVGRDGRTLRFREHALWLPDRRTVLSVTALSVVELALAGGALYVLLAPAIPAGSGTSFVGFVGLYLVAVLAGLVSSVPAGIGVFEWSLLKLLPSVAPASLLAAALAYRITYYALPLVLATVLGGFGAARGPVAQSAGALRTGWLAIRPWLPHVIALAAFVLGAALILDGTLPKPQHRLSHAPLPLIETSQLLASLGGVGLLLIGQGLQRRSHSAWALALGVCILLPLPSWLRGGHWLLALAPPLVALALWAARREFYRQGALLDEAWSWRWLRNLGLVLIAAIWLLFFAYSHVEYRNELWWEFLVSGNAPRALRAMLLVSVAVIAFGLARLLHAARTALPAAGAAELDAIRPILAQAEDSQAHLALTGDKALLVDPQQRGLLMIQRYGGSLISMGDPIGPPEVARELIWRFREEADRLGVRPVFYQVGEQYWQTYLDLGLTLVKLGEEALVPLGDFNLQGPNRADLRQAWNRGKRSGLSFRMVPAEQVAPILPALEDISDDWLELKSGEEKGFSLGSFDEAYLQRLPVALIEHEGRIVAFANVWNATNGRELSIDLMRHASDAPKGTMDFMFAELLLWGREHGFERFSLGMAPLSGLAQHRLAGRWNRFANLIARHGERFYGFVGLRRFKAKFDPIWRTRYLAAPAGMHLPAALLDVTRLISLDPRRHDDGERLVARFPSSAPAQGEGGAEAAAAAIPAAASTRAATPS</sequence>
<feature type="transmembrane region" description="Helical" evidence="15">
    <location>
        <begin position="20"/>
        <end position="41"/>
    </location>
</feature>
<feature type="transmembrane region" description="Helical" evidence="15">
    <location>
        <begin position="62"/>
        <end position="86"/>
    </location>
</feature>
<evidence type="ECO:0000256" key="4">
    <source>
        <dbReference type="ARBA" id="ARBA00021546"/>
    </source>
</evidence>
<feature type="transmembrane region" description="Helical" evidence="15">
    <location>
        <begin position="385"/>
        <end position="401"/>
    </location>
</feature>
<comment type="subcellular location">
    <subcellularLocation>
        <location evidence="1">Cell membrane</location>
        <topology evidence="1">Multi-pass membrane protein</topology>
    </subcellularLocation>
</comment>
<keyword evidence="10 15" id="KW-0472">Membrane</keyword>
<evidence type="ECO:0000256" key="3">
    <source>
        <dbReference type="ARBA" id="ARBA00012014"/>
    </source>
</evidence>
<comment type="similarity">
    <text evidence="2">Belongs to the LPG synthase family.</text>
</comment>
<evidence type="ECO:0000313" key="17">
    <source>
        <dbReference type="EMBL" id="BAV99656.1"/>
    </source>
</evidence>
<feature type="transmembrane region" description="Helical" evidence="15">
    <location>
        <begin position="408"/>
        <end position="424"/>
    </location>
</feature>
<reference evidence="17 18" key="1">
    <citation type="journal article" date="2017" name="DNA Res.">
        <title>Complete genome sequence and expression profile of the commercial lytic enzyme producer Lysobacter enzymogenes M497-1.</title>
        <authorList>
            <person name="Takami H."/>
            <person name="Toyoda A."/>
            <person name="Uchiyama I."/>
            <person name="Itoh T."/>
            <person name="Takaki Y."/>
            <person name="Arai W."/>
            <person name="Nishi S."/>
            <person name="Kawai M."/>
            <person name="Shinya K."/>
            <person name="Ikeda H."/>
        </authorList>
    </citation>
    <scope>NUCLEOTIDE SEQUENCE [LARGE SCALE GENOMIC DNA]</scope>
    <source>
        <strain evidence="17 18">M497-1</strain>
    </source>
</reference>
<feature type="transmembrane region" description="Helical" evidence="15">
    <location>
        <begin position="430"/>
        <end position="447"/>
    </location>
</feature>
<evidence type="ECO:0000256" key="12">
    <source>
        <dbReference type="ARBA" id="ARBA00031899"/>
    </source>
</evidence>
<evidence type="ECO:0000259" key="16">
    <source>
        <dbReference type="Pfam" id="PF09924"/>
    </source>
</evidence>
<dbReference type="EC" id="2.3.2.3" evidence="3"/>
<evidence type="ECO:0000256" key="15">
    <source>
        <dbReference type="SAM" id="Phobius"/>
    </source>
</evidence>
<dbReference type="PANTHER" id="PTHR34697">
    <property type="entry name" value="PHOSPHATIDYLGLYCEROL LYSYLTRANSFERASE"/>
    <property type="match status" value="1"/>
</dbReference>
<evidence type="ECO:0000256" key="9">
    <source>
        <dbReference type="ARBA" id="ARBA00023098"/>
    </source>
</evidence>
<dbReference type="GO" id="GO:0055091">
    <property type="term" value="P:phospholipid homeostasis"/>
    <property type="evidence" value="ECO:0007669"/>
    <property type="project" value="TreeGrafter"/>
</dbReference>
<feature type="transmembrane region" description="Helical" evidence="15">
    <location>
        <begin position="218"/>
        <end position="240"/>
    </location>
</feature>
<evidence type="ECO:0000256" key="11">
    <source>
        <dbReference type="ARBA" id="ARBA00023251"/>
    </source>
</evidence>
<evidence type="ECO:0000256" key="1">
    <source>
        <dbReference type="ARBA" id="ARBA00004651"/>
    </source>
</evidence>
<feature type="transmembrane region" description="Helical" evidence="15">
    <location>
        <begin position="305"/>
        <end position="322"/>
    </location>
</feature>
<dbReference type="GO" id="GO:0046677">
    <property type="term" value="P:response to antibiotic"/>
    <property type="evidence" value="ECO:0007669"/>
    <property type="project" value="UniProtKB-KW"/>
</dbReference>
<gene>
    <name evidence="17" type="ORF">LEN_4169</name>
</gene>
<feature type="transmembrane region" description="Helical" evidence="15">
    <location>
        <begin position="140"/>
        <end position="162"/>
    </location>
</feature>
<dbReference type="InterPro" id="IPR022791">
    <property type="entry name" value="L-PG_synthase/AglD"/>
</dbReference>
<dbReference type="PANTHER" id="PTHR34697:SF2">
    <property type="entry name" value="PHOSPHATIDYLGLYCEROL LYSYLTRANSFERASE"/>
    <property type="match status" value="1"/>
</dbReference>
<feature type="transmembrane region" description="Helical" evidence="15">
    <location>
        <begin position="468"/>
        <end position="487"/>
    </location>
</feature>
<dbReference type="InterPro" id="IPR016181">
    <property type="entry name" value="Acyl_CoA_acyltransferase"/>
</dbReference>
<evidence type="ECO:0000256" key="13">
    <source>
        <dbReference type="ARBA" id="ARBA00047540"/>
    </source>
</evidence>
<evidence type="ECO:0000256" key="10">
    <source>
        <dbReference type="ARBA" id="ARBA00023136"/>
    </source>
</evidence>
<dbReference type="SUPFAM" id="SSF55729">
    <property type="entry name" value="Acyl-CoA N-acyltransferases (Nat)"/>
    <property type="match status" value="1"/>
</dbReference>
<feature type="region of interest" description="Disordered" evidence="14">
    <location>
        <begin position="873"/>
        <end position="903"/>
    </location>
</feature>
<organism evidence="17 18">
    <name type="scientific">Lysobacter enzymogenes</name>
    <dbReference type="NCBI Taxonomy" id="69"/>
    <lineage>
        <taxon>Bacteria</taxon>
        <taxon>Pseudomonadati</taxon>
        <taxon>Pseudomonadota</taxon>
        <taxon>Gammaproteobacteria</taxon>
        <taxon>Lysobacterales</taxon>
        <taxon>Lysobacteraceae</taxon>
        <taxon>Lysobacter</taxon>
    </lineage>
</organism>
<dbReference type="GO" id="GO:0005886">
    <property type="term" value="C:plasma membrane"/>
    <property type="evidence" value="ECO:0007669"/>
    <property type="project" value="UniProtKB-SubCell"/>
</dbReference>
<dbReference type="Pfam" id="PF09924">
    <property type="entry name" value="LPG_synthase_C"/>
    <property type="match status" value="1"/>
</dbReference>
<feature type="transmembrane region" description="Helical" evidence="15">
    <location>
        <begin position="177"/>
        <end position="197"/>
    </location>
</feature>
<proteinExistence type="inferred from homology"/>
<evidence type="ECO:0000256" key="8">
    <source>
        <dbReference type="ARBA" id="ARBA00022989"/>
    </source>
</evidence>
<dbReference type="InterPro" id="IPR051211">
    <property type="entry name" value="PG_lysyltransferase"/>
</dbReference>